<evidence type="ECO:0000313" key="3">
    <source>
        <dbReference type="Proteomes" id="UP001152622"/>
    </source>
</evidence>
<dbReference type="OrthoDB" id="10642708at2759"/>
<proteinExistence type="predicted"/>
<feature type="compositionally biased region" description="Basic and acidic residues" evidence="1">
    <location>
        <begin position="81"/>
        <end position="95"/>
    </location>
</feature>
<evidence type="ECO:0000256" key="1">
    <source>
        <dbReference type="SAM" id="MobiDB-lite"/>
    </source>
</evidence>
<protein>
    <submittedName>
        <fullName evidence="2">Uncharacterized protein</fullName>
    </submittedName>
</protein>
<organism evidence="2 3">
    <name type="scientific">Synaphobranchus kaupii</name>
    <name type="common">Kaup's arrowtooth eel</name>
    <dbReference type="NCBI Taxonomy" id="118154"/>
    <lineage>
        <taxon>Eukaryota</taxon>
        <taxon>Metazoa</taxon>
        <taxon>Chordata</taxon>
        <taxon>Craniata</taxon>
        <taxon>Vertebrata</taxon>
        <taxon>Euteleostomi</taxon>
        <taxon>Actinopterygii</taxon>
        <taxon>Neopterygii</taxon>
        <taxon>Teleostei</taxon>
        <taxon>Anguilliformes</taxon>
        <taxon>Synaphobranchidae</taxon>
        <taxon>Synaphobranchus</taxon>
    </lineage>
</organism>
<accession>A0A9Q1ECA2</accession>
<reference evidence="2" key="1">
    <citation type="journal article" date="2023" name="Science">
        <title>Genome structures resolve the early diversification of teleost fishes.</title>
        <authorList>
            <person name="Parey E."/>
            <person name="Louis A."/>
            <person name="Montfort J."/>
            <person name="Bouchez O."/>
            <person name="Roques C."/>
            <person name="Iampietro C."/>
            <person name="Lluch J."/>
            <person name="Castinel A."/>
            <person name="Donnadieu C."/>
            <person name="Desvignes T."/>
            <person name="Floi Bucao C."/>
            <person name="Jouanno E."/>
            <person name="Wen M."/>
            <person name="Mejri S."/>
            <person name="Dirks R."/>
            <person name="Jansen H."/>
            <person name="Henkel C."/>
            <person name="Chen W.J."/>
            <person name="Zahm M."/>
            <person name="Cabau C."/>
            <person name="Klopp C."/>
            <person name="Thompson A.W."/>
            <person name="Robinson-Rechavi M."/>
            <person name="Braasch I."/>
            <person name="Lecointre G."/>
            <person name="Bobe J."/>
            <person name="Postlethwait J.H."/>
            <person name="Berthelot C."/>
            <person name="Roest Crollius H."/>
            <person name="Guiguen Y."/>
        </authorList>
    </citation>
    <scope>NUCLEOTIDE SEQUENCE</scope>
    <source>
        <strain evidence="2">WJC10195</strain>
    </source>
</reference>
<dbReference type="Proteomes" id="UP001152622">
    <property type="component" value="Chromosome 20"/>
</dbReference>
<sequence length="197" mass="21380">MAHCRLTVRPLNTGGCLRLGEERSSRLLIYRGLVDGQHGTPKRSELNLSGVQTGLHWSRESILPQIDSARPSGSMQPRTARQRDVGSKRRQRENGRTSVSSHKRATSSGPRLPPPPPRPRAWGVSAPPSKGIIDVDAVRLEDPQRAGGDVDLGLPGLRGRRGRTRNGVYETSGLPSLVAVKPQKASAAKNKHKATFV</sequence>
<comment type="caution">
    <text evidence="2">The sequence shown here is derived from an EMBL/GenBank/DDBJ whole genome shotgun (WGS) entry which is preliminary data.</text>
</comment>
<name>A0A9Q1ECA2_SYNKA</name>
<gene>
    <name evidence="2" type="ORF">SKAU_G00394540</name>
</gene>
<dbReference type="AlphaFoldDB" id="A0A9Q1ECA2"/>
<keyword evidence="3" id="KW-1185">Reference proteome</keyword>
<evidence type="ECO:0000313" key="2">
    <source>
        <dbReference type="EMBL" id="KAJ8336111.1"/>
    </source>
</evidence>
<feature type="region of interest" description="Disordered" evidence="1">
    <location>
        <begin position="66"/>
        <end position="128"/>
    </location>
</feature>
<dbReference type="EMBL" id="JAINUF010000020">
    <property type="protein sequence ID" value="KAJ8336111.1"/>
    <property type="molecule type" value="Genomic_DNA"/>
</dbReference>